<protein>
    <recommendedName>
        <fullName evidence="3">Peptidase C39-like domain-containing protein</fullName>
    </recommendedName>
</protein>
<accession>A0A239ZLG2</accession>
<evidence type="ECO:0000313" key="2">
    <source>
        <dbReference type="Proteomes" id="UP000214973"/>
    </source>
</evidence>
<dbReference type="Proteomes" id="UP000214973">
    <property type="component" value="Chromosome 1"/>
</dbReference>
<proteinExistence type="predicted"/>
<dbReference type="EMBL" id="LT906470">
    <property type="protein sequence ID" value="SNV71648.1"/>
    <property type="molecule type" value="Genomic_DNA"/>
</dbReference>
<dbReference type="RefSeq" id="WP_095066340.1">
    <property type="nucleotide sequence ID" value="NZ_LT906470.1"/>
</dbReference>
<evidence type="ECO:0008006" key="3">
    <source>
        <dbReference type="Google" id="ProtNLM"/>
    </source>
</evidence>
<evidence type="ECO:0000313" key="1">
    <source>
        <dbReference type="EMBL" id="SNV71648.1"/>
    </source>
</evidence>
<dbReference type="AlphaFoldDB" id="A0A239ZLG2"/>
<name>A0A239ZLG2_9FIRM</name>
<keyword evidence="2" id="KW-1185">Reference proteome</keyword>
<reference evidence="1 2" key="1">
    <citation type="submission" date="2017-06" db="EMBL/GenBank/DDBJ databases">
        <authorList>
            <consortium name="Pathogen Informatics"/>
        </authorList>
    </citation>
    <scope>NUCLEOTIDE SEQUENCE [LARGE SCALE GENOMIC DNA]</scope>
    <source>
        <strain evidence="1 2">NCTC12018</strain>
    </source>
</reference>
<organism evidence="1 2">
    <name type="scientific">Veillonella rodentium</name>
    <dbReference type="NCBI Taxonomy" id="248315"/>
    <lineage>
        <taxon>Bacteria</taxon>
        <taxon>Bacillati</taxon>
        <taxon>Bacillota</taxon>
        <taxon>Negativicutes</taxon>
        <taxon>Veillonellales</taxon>
        <taxon>Veillonellaceae</taxon>
        <taxon>Veillonella</taxon>
    </lineage>
</organism>
<sequence>MTDVSIKHPEWLYIDVNGKISHGYDQEWFKDEWQRLAGCGPTTATQVLSYSQFRDGLLDVATTSDQALALERMNLVWNYVKPRFGGGLYKTQWMERGLNRLLGDESLPYEVHMLTVSPFCASRVEVEAAAKFIRDALAQDVPVAFLNRHKGKERALYTWHWVPIYKIFNAGDDIRCGIFDEGEIRDFSLANWMKDTILGGGFCYISRKE</sequence>
<dbReference type="KEGG" id="vrm:44547418_01462"/>
<gene>
    <name evidence="1" type="ORF">SAMEA44547418_01462</name>
</gene>